<keyword evidence="2" id="KW-0238">DNA-binding</keyword>
<protein>
    <submittedName>
        <fullName evidence="6">Helix-turn-helix transcriptional regulator</fullName>
    </submittedName>
</protein>
<dbReference type="InterPro" id="IPR009057">
    <property type="entry name" value="Homeodomain-like_sf"/>
</dbReference>
<dbReference type="PROSITE" id="PS01124">
    <property type="entry name" value="HTH_ARAC_FAMILY_2"/>
    <property type="match status" value="1"/>
</dbReference>
<dbReference type="GO" id="GO:0043565">
    <property type="term" value="F:sequence-specific DNA binding"/>
    <property type="evidence" value="ECO:0007669"/>
    <property type="project" value="InterPro"/>
</dbReference>
<dbReference type="Pfam" id="PF12833">
    <property type="entry name" value="HTH_18"/>
    <property type="match status" value="1"/>
</dbReference>
<dbReference type="Proteomes" id="UP001058016">
    <property type="component" value="Chromosome"/>
</dbReference>
<dbReference type="AlphaFoldDB" id="A0A9Q9FHK4"/>
<feature type="domain" description="HTH araC/xylS-type" evidence="4">
    <location>
        <begin position="17"/>
        <end position="115"/>
    </location>
</feature>
<dbReference type="SMART" id="SM00342">
    <property type="entry name" value="HTH_ARAC"/>
    <property type="match status" value="1"/>
</dbReference>
<dbReference type="InterPro" id="IPR020449">
    <property type="entry name" value="Tscrpt_reg_AraC-type_HTH"/>
</dbReference>
<dbReference type="EMBL" id="CP071250">
    <property type="protein sequence ID" value="UUF09460.1"/>
    <property type="molecule type" value="Genomic_DNA"/>
</dbReference>
<keyword evidence="3" id="KW-0804">Transcription</keyword>
<evidence type="ECO:0000313" key="7">
    <source>
        <dbReference type="Proteomes" id="UP001058016"/>
    </source>
</evidence>
<evidence type="ECO:0000313" key="5">
    <source>
        <dbReference type="EMBL" id="UUF05091.1"/>
    </source>
</evidence>
<dbReference type="PANTHER" id="PTHR43280">
    <property type="entry name" value="ARAC-FAMILY TRANSCRIPTIONAL REGULATOR"/>
    <property type="match status" value="1"/>
</dbReference>
<keyword evidence="1" id="KW-0805">Transcription regulation</keyword>
<dbReference type="GO" id="GO:0003700">
    <property type="term" value="F:DNA-binding transcription factor activity"/>
    <property type="evidence" value="ECO:0007669"/>
    <property type="project" value="InterPro"/>
</dbReference>
<keyword evidence="7" id="KW-1185">Reference proteome</keyword>
<proteinExistence type="predicted"/>
<dbReference type="RefSeq" id="WP_055242418.1">
    <property type="nucleotide sequence ID" value="NZ_CP071249.1"/>
</dbReference>
<evidence type="ECO:0000313" key="6">
    <source>
        <dbReference type="EMBL" id="UUF09460.1"/>
    </source>
</evidence>
<dbReference type="PANTHER" id="PTHR43280:SF28">
    <property type="entry name" value="HTH-TYPE TRANSCRIPTIONAL ACTIVATOR RHAS"/>
    <property type="match status" value="1"/>
</dbReference>
<gene>
    <name evidence="5" type="ORF">J0J69_08170</name>
    <name evidence="6" type="ORF">J0J70_05785</name>
</gene>
<name>A0A9Q9FHK4_9FIRM</name>
<dbReference type="InterPro" id="IPR018060">
    <property type="entry name" value="HTH_AraC"/>
</dbReference>
<accession>A0A9Q9FHK4</accession>
<evidence type="ECO:0000259" key="4">
    <source>
        <dbReference type="PROSITE" id="PS01124"/>
    </source>
</evidence>
<evidence type="ECO:0000256" key="2">
    <source>
        <dbReference type="ARBA" id="ARBA00023125"/>
    </source>
</evidence>
<dbReference type="PRINTS" id="PR00032">
    <property type="entry name" value="HTHARAC"/>
</dbReference>
<sequence length="123" mass="14391">MKQETINESNKVGLYGQRVYHYVEQNFDRQLKLEDVASYFHLNKCYFCSVLKKELGKTFSQIVNEVRVEKSKELLREGNLSTLSIALSVGFNNQNYFNMTFKKLTGMTPLQYRKIAHPNEKEA</sequence>
<organism evidence="6 8">
    <name type="scientific">Turicibacter bilis</name>
    <dbReference type="NCBI Taxonomy" id="2735723"/>
    <lineage>
        <taxon>Bacteria</taxon>
        <taxon>Bacillati</taxon>
        <taxon>Bacillota</taxon>
        <taxon>Erysipelotrichia</taxon>
        <taxon>Erysipelotrichales</taxon>
        <taxon>Turicibacteraceae</taxon>
        <taxon>Turicibacter</taxon>
    </lineage>
</organism>
<evidence type="ECO:0000256" key="3">
    <source>
        <dbReference type="ARBA" id="ARBA00023163"/>
    </source>
</evidence>
<reference evidence="6 7" key="1">
    <citation type="submission" date="2021-03" db="EMBL/GenBank/DDBJ databases">
        <title>Comparative Genomics and Metabolomics in the genus Turicibacter.</title>
        <authorList>
            <person name="Maki J."/>
            <person name="Looft T."/>
        </authorList>
    </citation>
    <scope>NUCLEOTIDE SEQUENCE</scope>
    <source>
        <strain evidence="6">ISU324</strain>
        <strain evidence="5 7">MMM721</strain>
    </source>
</reference>
<dbReference type="SUPFAM" id="SSF46689">
    <property type="entry name" value="Homeodomain-like"/>
    <property type="match status" value="2"/>
</dbReference>
<dbReference type="Gene3D" id="1.10.10.60">
    <property type="entry name" value="Homeodomain-like"/>
    <property type="match status" value="2"/>
</dbReference>
<dbReference type="Proteomes" id="UP001058072">
    <property type="component" value="Chromosome"/>
</dbReference>
<evidence type="ECO:0000256" key="1">
    <source>
        <dbReference type="ARBA" id="ARBA00023015"/>
    </source>
</evidence>
<dbReference type="EMBL" id="CP071249">
    <property type="protein sequence ID" value="UUF05091.1"/>
    <property type="molecule type" value="Genomic_DNA"/>
</dbReference>
<evidence type="ECO:0000313" key="8">
    <source>
        <dbReference type="Proteomes" id="UP001058072"/>
    </source>
</evidence>